<sequence>MMKEYTIDINCDVGEGVANEAKLFPYISSCNIACGGHTGDRDSMRATLRLAKKFGVGIGAHPSYPDRENFGRESLSMDATELSQSIKNQIHQLASICKEEKVTIQHIKPHGALYNDLAKDVALSRIFLDAIQEYKSELIVFLPFDSVLEKLALKKGFQIKVEAFADRNYTEELTLVPRTHPNALITEPQEVLNHVVRMVKERQVRTIANTFEPMLAQTYCVHGDTPEALQILTYITKELPKYQIALKR</sequence>
<dbReference type="RefSeq" id="WP_272637170.1">
    <property type="nucleotide sequence ID" value="NZ_JAZDDF010000004.1"/>
</dbReference>
<dbReference type="PANTHER" id="PTHR30292:SF0">
    <property type="entry name" value="5-OXOPROLINASE SUBUNIT A"/>
    <property type="match status" value="1"/>
</dbReference>
<dbReference type="InterPro" id="IPR011330">
    <property type="entry name" value="Glyco_hydro/deAcase_b/a-brl"/>
</dbReference>
<dbReference type="InterPro" id="IPR005501">
    <property type="entry name" value="LamB/YcsF/PxpA-like"/>
</dbReference>
<dbReference type="GO" id="GO:0017168">
    <property type="term" value="F:5-oxoprolinase (ATP-hydrolyzing) activity"/>
    <property type="evidence" value="ECO:0007669"/>
    <property type="project" value="UniProtKB-EC"/>
</dbReference>
<protein>
    <submittedName>
        <fullName evidence="1">5-oxoprolinase subunit PxpA</fullName>
        <ecNumber evidence="1">3.5.2.9</ecNumber>
    </submittedName>
</protein>
<reference evidence="1 2" key="1">
    <citation type="submission" date="2024-01" db="EMBL/GenBank/DDBJ databases">
        <title>Maribacter spp. originated from different algae showed divergent polysaccharides utilization ability.</title>
        <authorList>
            <person name="Wang H."/>
            <person name="Wu Y."/>
        </authorList>
    </citation>
    <scope>NUCLEOTIDE SEQUENCE [LARGE SCALE GENOMIC DNA]</scope>
    <source>
        <strain evidence="1 2">KPT27_14</strain>
    </source>
</reference>
<dbReference type="PANTHER" id="PTHR30292">
    <property type="entry name" value="UNCHARACTERIZED PROTEIN YBGL-RELATED"/>
    <property type="match status" value="1"/>
</dbReference>
<dbReference type="Proteomes" id="UP001343698">
    <property type="component" value="Unassembled WGS sequence"/>
</dbReference>
<dbReference type="NCBIfam" id="NF003816">
    <property type="entry name" value="PRK05406.1-5"/>
    <property type="match status" value="1"/>
</dbReference>
<dbReference type="Pfam" id="PF03746">
    <property type="entry name" value="LamB_YcsF"/>
    <property type="match status" value="1"/>
</dbReference>
<dbReference type="EMBL" id="JAZDDF010000004">
    <property type="protein sequence ID" value="MEE1972873.1"/>
    <property type="molecule type" value="Genomic_DNA"/>
</dbReference>
<organism evidence="1 2">
    <name type="scientific">Maribacter flavus</name>
    <dbReference type="NCBI Taxonomy" id="1658664"/>
    <lineage>
        <taxon>Bacteria</taxon>
        <taxon>Pseudomonadati</taxon>
        <taxon>Bacteroidota</taxon>
        <taxon>Flavobacteriia</taxon>
        <taxon>Flavobacteriales</taxon>
        <taxon>Flavobacteriaceae</taxon>
        <taxon>Maribacter</taxon>
    </lineage>
</organism>
<gene>
    <name evidence="1" type="primary">pxpA</name>
    <name evidence="1" type="ORF">V1H85_10490</name>
</gene>
<keyword evidence="2" id="KW-1185">Reference proteome</keyword>
<dbReference type="NCBIfam" id="NF003814">
    <property type="entry name" value="PRK05406.1-3"/>
    <property type="match status" value="1"/>
</dbReference>
<dbReference type="EC" id="3.5.2.9" evidence="1"/>
<proteinExistence type="predicted"/>
<dbReference type="CDD" id="cd10801">
    <property type="entry name" value="LamB_YcsF_like_1"/>
    <property type="match status" value="1"/>
</dbReference>
<dbReference type="SUPFAM" id="SSF88713">
    <property type="entry name" value="Glycoside hydrolase/deacetylase"/>
    <property type="match status" value="1"/>
</dbReference>
<dbReference type="Gene3D" id="3.20.20.370">
    <property type="entry name" value="Glycoside hydrolase/deacetylase"/>
    <property type="match status" value="1"/>
</dbReference>
<name>A0ABU7IJL9_9FLAO</name>
<evidence type="ECO:0000313" key="1">
    <source>
        <dbReference type="EMBL" id="MEE1972873.1"/>
    </source>
</evidence>
<accession>A0ABU7IJL9</accession>
<comment type="caution">
    <text evidence="1">The sequence shown here is derived from an EMBL/GenBank/DDBJ whole genome shotgun (WGS) entry which is preliminary data.</text>
</comment>
<keyword evidence="1" id="KW-0378">Hydrolase</keyword>
<evidence type="ECO:0000313" key="2">
    <source>
        <dbReference type="Proteomes" id="UP001343698"/>
    </source>
</evidence>